<evidence type="ECO:0008006" key="4">
    <source>
        <dbReference type="Google" id="ProtNLM"/>
    </source>
</evidence>
<evidence type="ECO:0000313" key="3">
    <source>
        <dbReference type="Proteomes" id="UP000824139"/>
    </source>
</evidence>
<dbReference type="Gene3D" id="1.10.287.1700">
    <property type="match status" value="1"/>
</dbReference>
<gene>
    <name evidence="2" type="ORF">IAD41_02445</name>
</gene>
<organism evidence="2 3">
    <name type="scientific">Candidatus Scatenecus faecavium</name>
    <dbReference type="NCBI Taxonomy" id="2840915"/>
    <lineage>
        <taxon>Bacteria</taxon>
        <taxon>Candidatus Scatenecus</taxon>
    </lineage>
</organism>
<keyword evidence="1" id="KW-0175">Coiled coil</keyword>
<dbReference type="Proteomes" id="UP000824139">
    <property type="component" value="Unassembled WGS sequence"/>
</dbReference>
<evidence type="ECO:0000313" key="2">
    <source>
        <dbReference type="EMBL" id="HIS82450.1"/>
    </source>
</evidence>
<accession>A0A9D1K316</accession>
<sequence>MPFRYRLQKVLDFRIRKKEEQLMVVQKAQQEVFIAEENIRKNNEEIRQTQINMRQADPMMYETYDNYLIFLWDKAEKLEQIRAEAQEVLDMEKAKLVKLEQAVKVLEKHKEKNREAYLEEEKKAELKQFSELGVQRFFNQSKERQEEEDREILKQLEQLEEGL</sequence>
<comment type="caution">
    <text evidence="2">The sequence shown here is derived from an EMBL/GenBank/DDBJ whole genome shotgun (WGS) entry which is preliminary data.</text>
</comment>
<dbReference type="EMBL" id="DVJO01000051">
    <property type="protein sequence ID" value="HIS82450.1"/>
    <property type="molecule type" value="Genomic_DNA"/>
</dbReference>
<feature type="coiled-coil region" evidence="1">
    <location>
        <begin position="75"/>
        <end position="162"/>
    </location>
</feature>
<reference evidence="2" key="1">
    <citation type="submission" date="2020-10" db="EMBL/GenBank/DDBJ databases">
        <authorList>
            <person name="Gilroy R."/>
        </authorList>
    </citation>
    <scope>NUCLEOTIDE SEQUENCE</scope>
    <source>
        <strain evidence="2">CHK152-2994</strain>
    </source>
</reference>
<name>A0A9D1K316_9BACT</name>
<evidence type="ECO:0000256" key="1">
    <source>
        <dbReference type="SAM" id="Coils"/>
    </source>
</evidence>
<protein>
    <recommendedName>
        <fullName evidence="4">Flagellar FliJ protein</fullName>
    </recommendedName>
</protein>
<proteinExistence type="predicted"/>
<dbReference type="AlphaFoldDB" id="A0A9D1K316"/>
<reference evidence="2" key="2">
    <citation type="journal article" date="2021" name="PeerJ">
        <title>Extensive microbial diversity within the chicken gut microbiome revealed by metagenomics and culture.</title>
        <authorList>
            <person name="Gilroy R."/>
            <person name="Ravi A."/>
            <person name="Getino M."/>
            <person name="Pursley I."/>
            <person name="Horton D.L."/>
            <person name="Alikhan N.F."/>
            <person name="Baker D."/>
            <person name="Gharbi K."/>
            <person name="Hall N."/>
            <person name="Watson M."/>
            <person name="Adriaenssens E.M."/>
            <person name="Foster-Nyarko E."/>
            <person name="Jarju S."/>
            <person name="Secka A."/>
            <person name="Antonio M."/>
            <person name="Oren A."/>
            <person name="Chaudhuri R.R."/>
            <person name="La Ragione R."/>
            <person name="Hildebrand F."/>
            <person name="Pallen M.J."/>
        </authorList>
    </citation>
    <scope>NUCLEOTIDE SEQUENCE</scope>
    <source>
        <strain evidence="2">CHK152-2994</strain>
    </source>
</reference>
<dbReference type="InterPro" id="IPR053716">
    <property type="entry name" value="Flag_assembly_chemotaxis_eff"/>
</dbReference>